<dbReference type="EC" id="4.6.1.19" evidence="2"/>
<evidence type="ECO:0000256" key="11">
    <source>
        <dbReference type="SAM" id="SignalP"/>
    </source>
</evidence>
<dbReference type="GO" id="GO:0016787">
    <property type="term" value="F:hydrolase activity"/>
    <property type="evidence" value="ECO:0007669"/>
    <property type="project" value="UniProtKB-KW"/>
</dbReference>
<feature type="chain" id="PRO_5005553013" description="ribonuclease T2" evidence="11">
    <location>
        <begin position="26"/>
        <end position="287"/>
    </location>
</feature>
<comment type="caution">
    <text evidence="12">The sequence shown here is derived from an EMBL/GenBank/DDBJ whole genome shotgun (WGS) entry which is preliminary data.</text>
</comment>
<name>A0A0L1IS32_ASPN3</name>
<evidence type="ECO:0000256" key="8">
    <source>
        <dbReference type="ARBA" id="ARBA00023239"/>
    </source>
</evidence>
<protein>
    <recommendedName>
        <fullName evidence="2">ribonuclease T2</fullName>
        <ecNumber evidence="2">4.6.1.19</ecNumber>
    </recommendedName>
</protein>
<dbReference type="SUPFAM" id="SSF55895">
    <property type="entry name" value="Ribonuclease Rh-like"/>
    <property type="match status" value="1"/>
</dbReference>
<evidence type="ECO:0000313" key="13">
    <source>
        <dbReference type="Proteomes" id="UP000037505"/>
    </source>
</evidence>
<organism evidence="12 13">
    <name type="scientific">Aspergillus nomiae NRRL (strain ATCC 15546 / NRRL 13137 / CBS 260.88 / M93)</name>
    <dbReference type="NCBI Taxonomy" id="1509407"/>
    <lineage>
        <taxon>Eukaryota</taxon>
        <taxon>Fungi</taxon>
        <taxon>Dikarya</taxon>
        <taxon>Ascomycota</taxon>
        <taxon>Pezizomycotina</taxon>
        <taxon>Eurotiomycetes</taxon>
        <taxon>Eurotiomycetidae</taxon>
        <taxon>Eurotiales</taxon>
        <taxon>Aspergillaceae</taxon>
        <taxon>Aspergillus</taxon>
        <taxon>Aspergillus subgen. Circumdati</taxon>
    </lineage>
</organism>
<keyword evidence="3" id="KW-0540">Nuclease</keyword>
<dbReference type="Proteomes" id="UP000037505">
    <property type="component" value="Unassembled WGS sequence"/>
</dbReference>
<dbReference type="InterPro" id="IPR018188">
    <property type="entry name" value="RNase_T2_His_AS_1"/>
</dbReference>
<keyword evidence="4" id="KW-0255">Endonuclease</keyword>
<evidence type="ECO:0000256" key="7">
    <source>
        <dbReference type="ARBA" id="ARBA00023180"/>
    </source>
</evidence>
<dbReference type="PROSITE" id="PS00530">
    <property type="entry name" value="RNASE_T2_1"/>
    <property type="match status" value="1"/>
</dbReference>
<evidence type="ECO:0000313" key="12">
    <source>
        <dbReference type="EMBL" id="KNG82195.1"/>
    </source>
</evidence>
<dbReference type="GO" id="GO:0033897">
    <property type="term" value="F:ribonuclease T2 activity"/>
    <property type="evidence" value="ECO:0007669"/>
    <property type="project" value="UniProtKB-EC"/>
</dbReference>
<accession>A0A0L1IS32</accession>
<keyword evidence="5" id="KW-0378">Hydrolase</keyword>
<comment type="similarity">
    <text evidence="1 10">Belongs to the RNase T2 family.</text>
</comment>
<dbReference type="InterPro" id="IPR001568">
    <property type="entry name" value="RNase_T2-like"/>
</dbReference>
<feature type="signal peptide" evidence="11">
    <location>
        <begin position="1"/>
        <end position="25"/>
    </location>
</feature>
<evidence type="ECO:0000256" key="4">
    <source>
        <dbReference type="ARBA" id="ARBA00022759"/>
    </source>
</evidence>
<evidence type="ECO:0000256" key="1">
    <source>
        <dbReference type="ARBA" id="ARBA00007469"/>
    </source>
</evidence>
<dbReference type="OrthoDB" id="435754at2759"/>
<feature type="active site" evidence="9">
    <location>
        <position position="143"/>
    </location>
</feature>
<dbReference type="PANTHER" id="PTHR11240">
    <property type="entry name" value="RIBONUCLEASE T2"/>
    <property type="match status" value="1"/>
</dbReference>
<evidence type="ECO:0000256" key="9">
    <source>
        <dbReference type="PIRSR" id="PIRSR633697-1"/>
    </source>
</evidence>
<proteinExistence type="inferred from homology"/>
<feature type="active site" evidence="9">
    <location>
        <position position="139"/>
    </location>
</feature>
<reference evidence="12 13" key="1">
    <citation type="submission" date="2014-06" db="EMBL/GenBank/DDBJ databases">
        <title>The Genome of the Aflatoxigenic Filamentous Fungus Aspergillus nomius.</title>
        <authorList>
            <person name="Moore M.G."/>
            <person name="Shannon B.M."/>
            <person name="Brian M.M."/>
        </authorList>
    </citation>
    <scope>NUCLEOTIDE SEQUENCE [LARGE SCALE GENOMIC DNA]</scope>
    <source>
        <strain evidence="12 13">NRRL 13137</strain>
    </source>
</reference>
<gene>
    <name evidence="12" type="ORF">ANOM_008454</name>
</gene>
<dbReference type="InterPro" id="IPR036430">
    <property type="entry name" value="RNase_T2-like_sf"/>
</dbReference>
<dbReference type="FunFam" id="3.90.730.10:FF:000004">
    <property type="entry name" value="Ribonuclease T2-like"/>
    <property type="match status" value="1"/>
</dbReference>
<dbReference type="STRING" id="1509407.A0A0L1IS32"/>
<evidence type="ECO:0000256" key="10">
    <source>
        <dbReference type="RuleBase" id="RU004328"/>
    </source>
</evidence>
<keyword evidence="11" id="KW-0732">Signal</keyword>
<feature type="active site" evidence="9">
    <location>
        <position position="81"/>
    </location>
</feature>
<keyword evidence="7" id="KW-0325">Glycoprotein</keyword>
<feature type="non-terminal residue" evidence="12">
    <location>
        <position position="1"/>
    </location>
</feature>
<dbReference type="GO" id="GO:0006401">
    <property type="term" value="P:RNA catabolic process"/>
    <property type="evidence" value="ECO:0007669"/>
    <property type="project" value="TreeGrafter"/>
</dbReference>
<dbReference type="InterPro" id="IPR033697">
    <property type="entry name" value="Ribonuclease_T2_eukaryotic"/>
</dbReference>
<dbReference type="PANTHER" id="PTHR11240:SF79">
    <property type="entry name" value="RIBONUCLEASE T2"/>
    <property type="match status" value="1"/>
</dbReference>
<dbReference type="GO" id="GO:0005576">
    <property type="term" value="C:extracellular region"/>
    <property type="evidence" value="ECO:0007669"/>
    <property type="project" value="TreeGrafter"/>
</dbReference>
<evidence type="ECO:0000256" key="6">
    <source>
        <dbReference type="ARBA" id="ARBA00023157"/>
    </source>
</evidence>
<evidence type="ECO:0000256" key="2">
    <source>
        <dbReference type="ARBA" id="ARBA00012571"/>
    </source>
</evidence>
<dbReference type="AlphaFoldDB" id="A0A0L1IS32"/>
<dbReference type="GO" id="GO:0003723">
    <property type="term" value="F:RNA binding"/>
    <property type="evidence" value="ECO:0007669"/>
    <property type="project" value="InterPro"/>
</dbReference>
<dbReference type="EMBL" id="JNOM01000368">
    <property type="protein sequence ID" value="KNG82195.1"/>
    <property type="molecule type" value="Genomic_DNA"/>
</dbReference>
<sequence>LTMLSTPSLPSMGMLALSAMQLAAGAVFEFPSCLKDTPFSCQNSAAVADSCCLNSPGGALLQTQFWDTDPPAGPSDSWTIHGLWPDNCDGSYEQYCDKSREYSNITAIIQEQGQTELLSYMKKYWPNYEGEDEEFWEHEWNKHGTCINTIEPSCYKDYAPQKEVVDYLAKTVDLFKGLDSYKALAKAGIVPHASKTYKRSEIESALAAIHDGKKPYIGCKDGALNEIWYFYNTKGNAITGEYQPIDTLTSTKCSSSGIKYLPKKGGNSTAPAWKFRSGKAGQSVHFN</sequence>
<dbReference type="RefSeq" id="XP_015403118.1">
    <property type="nucleotide sequence ID" value="XM_015553710.1"/>
</dbReference>
<dbReference type="PROSITE" id="PS00531">
    <property type="entry name" value="RNASE_T2_2"/>
    <property type="match status" value="1"/>
</dbReference>
<dbReference type="CDD" id="cd01061">
    <property type="entry name" value="RNase_T2_euk"/>
    <property type="match status" value="1"/>
</dbReference>
<evidence type="ECO:0000256" key="5">
    <source>
        <dbReference type="ARBA" id="ARBA00022801"/>
    </source>
</evidence>
<keyword evidence="8" id="KW-0456">Lyase</keyword>
<dbReference type="Pfam" id="PF00445">
    <property type="entry name" value="Ribonuclease_T2"/>
    <property type="match status" value="1"/>
</dbReference>
<evidence type="ECO:0000256" key="3">
    <source>
        <dbReference type="ARBA" id="ARBA00022722"/>
    </source>
</evidence>
<keyword evidence="6" id="KW-1015">Disulfide bond</keyword>
<keyword evidence="13" id="KW-1185">Reference proteome</keyword>
<dbReference type="GeneID" id="26810258"/>
<dbReference type="InterPro" id="IPR033130">
    <property type="entry name" value="RNase_T2_His_AS_2"/>
</dbReference>
<dbReference type="Gene3D" id="3.90.730.10">
    <property type="entry name" value="Ribonuclease T2-like"/>
    <property type="match status" value="1"/>
</dbReference>